<gene>
    <name evidence="1" type="ORF">CEXT_810391</name>
</gene>
<sequence length="87" mass="9295">MPRMHGFTATGVQPFNPQGLGHLRPWIFDCSVELFASSPLSCIVAGADEPYGACAVAMPPACDGFSGKKCRVSPPLWVERLATPSFL</sequence>
<evidence type="ECO:0000313" key="2">
    <source>
        <dbReference type="Proteomes" id="UP001054945"/>
    </source>
</evidence>
<name>A0AAV4WSN9_CAEEX</name>
<accession>A0AAV4WSN9</accession>
<dbReference type="Proteomes" id="UP001054945">
    <property type="component" value="Unassembled WGS sequence"/>
</dbReference>
<dbReference type="AlphaFoldDB" id="A0AAV4WSN9"/>
<comment type="caution">
    <text evidence="1">The sequence shown here is derived from an EMBL/GenBank/DDBJ whole genome shotgun (WGS) entry which is preliminary data.</text>
</comment>
<evidence type="ECO:0000313" key="1">
    <source>
        <dbReference type="EMBL" id="GIY85298.1"/>
    </source>
</evidence>
<organism evidence="1 2">
    <name type="scientific">Caerostris extrusa</name>
    <name type="common">Bark spider</name>
    <name type="synonym">Caerostris bankana</name>
    <dbReference type="NCBI Taxonomy" id="172846"/>
    <lineage>
        <taxon>Eukaryota</taxon>
        <taxon>Metazoa</taxon>
        <taxon>Ecdysozoa</taxon>
        <taxon>Arthropoda</taxon>
        <taxon>Chelicerata</taxon>
        <taxon>Arachnida</taxon>
        <taxon>Araneae</taxon>
        <taxon>Araneomorphae</taxon>
        <taxon>Entelegynae</taxon>
        <taxon>Araneoidea</taxon>
        <taxon>Araneidae</taxon>
        <taxon>Caerostris</taxon>
    </lineage>
</organism>
<reference evidence="1 2" key="1">
    <citation type="submission" date="2021-06" db="EMBL/GenBank/DDBJ databases">
        <title>Caerostris extrusa draft genome.</title>
        <authorList>
            <person name="Kono N."/>
            <person name="Arakawa K."/>
        </authorList>
    </citation>
    <scope>NUCLEOTIDE SEQUENCE [LARGE SCALE GENOMIC DNA]</scope>
</reference>
<dbReference type="EMBL" id="BPLR01016639">
    <property type="protein sequence ID" value="GIY85298.1"/>
    <property type="molecule type" value="Genomic_DNA"/>
</dbReference>
<protein>
    <submittedName>
        <fullName evidence="1">Uncharacterized protein</fullName>
    </submittedName>
</protein>
<keyword evidence="2" id="KW-1185">Reference proteome</keyword>
<proteinExistence type="predicted"/>